<dbReference type="Proteomes" id="UP000199700">
    <property type="component" value="Chromosome"/>
</dbReference>
<evidence type="ECO:0000313" key="3">
    <source>
        <dbReference type="Proteomes" id="UP000199700"/>
    </source>
</evidence>
<organism evidence="2 3">
    <name type="scientific">Brevibacterium sandarakinum</name>
    <dbReference type="NCBI Taxonomy" id="629680"/>
    <lineage>
        <taxon>Bacteria</taxon>
        <taxon>Bacillati</taxon>
        <taxon>Actinomycetota</taxon>
        <taxon>Actinomycetes</taxon>
        <taxon>Micrococcales</taxon>
        <taxon>Brevibacteriaceae</taxon>
        <taxon>Brevibacterium</taxon>
    </lineage>
</organism>
<accession>A0A1H1VVQ9</accession>
<protein>
    <submittedName>
        <fullName evidence="2">Uncharacterized protein</fullName>
    </submittedName>
</protein>
<name>A0A1H1VVQ9_BRESA</name>
<dbReference type="AlphaFoldDB" id="A0A1H1VVQ9"/>
<dbReference type="EMBL" id="LT629739">
    <property type="protein sequence ID" value="SDS89088.1"/>
    <property type="molecule type" value="Genomic_DNA"/>
</dbReference>
<evidence type="ECO:0000313" key="2">
    <source>
        <dbReference type="EMBL" id="SDS89088.1"/>
    </source>
</evidence>
<gene>
    <name evidence="2" type="ORF">SAMN04489751_3155</name>
</gene>
<sequence length="78" mass="8519">MKYAPYLCPDCYGRLIDTAAVTEPGDEANLSPMLECADGCGVSERALKPYRTRMNGRARSAGKAPVRSATRTPARRQQ</sequence>
<evidence type="ECO:0000256" key="1">
    <source>
        <dbReference type="SAM" id="MobiDB-lite"/>
    </source>
</evidence>
<reference evidence="2" key="1">
    <citation type="submission" date="2016-10" db="EMBL/GenBank/DDBJ databases">
        <authorList>
            <person name="Varghese N."/>
            <person name="Submissions S."/>
        </authorList>
    </citation>
    <scope>NUCLEOTIDE SEQUENCE [LARGE SCALE GENOMIC DNA]</scope>
    <source>
        <strain evidence="2">DSM 22082</strain>
    </source>
</reference>
<feature type="region of interest" description="Disordered" evidence="1">
    <location>
        <begin position="51"/>
        <end position="78"/>
    </location>
</feature>
<keyword evidence="3" id="KW-1185">Reference proteome</keyword>
<proteinExistence type="predicted"/>